<dbReference type="InterPro" id="IPR004358">
    <property type="entry name" value="Sig_transdc_His_kin-like_C"/>
</dbReference>
<sequence>MRRRTKLLIILSFAILLTLGRFVWYHFQTPAIQPTAAEGQLDARKIDFSTSHSIELNGDWKITDAGASGTYGQLPAYMESRAIGAYELAIQTGDSAAQYALSIRALYADVTVFANDKLVYQTPNFHQGPATPIAITDLEADKDGYIRLHVRFHAFHGNDHAKAMIDTKFGSSKQIQKETFLAAGVQFFVGAILFIHAVYAFVLYLMRPKKIGTLYFSIAVLLTGIAVVASDYNAFGYVINLSHNWHVRIVYFSYIGLSFFFLLFAVVTFTNAANKWPFRILSLLYAAYLVYILSAPIDLVRYVLGIGISLVIAFSIVCWILLRTVITTGERALPLFLAGAAAVSHVAWSVFVANLPFIDNALQAAIKSGFYPFDITVAFVCFCSFWFIRFFQTETENERYIEQLELEQKRKDQFLANTSHELRTPLHGMMNMAQSVIDQESKLNKQSKYKLQLIQTISRKMSYLLNDLIDVTQMKQNQLRLVPAAMQIEPLLIGTVDMLRFMAEEKHVEIHVDMPESLPCVYADEHRVTQIVTNMLHNALKFTPEGSIRLVVSADEKQLYVKVIDTGIGIDKHKQARIFIPYEKGDNVISESEGIGLGLGISKQLAEMHGGTLTVESELNKGSVFTLSLPLAADQTVSSTSSRTAYEEAASAAAERIEPDLARTAGRRILAIDDDAVNLMVLKQALEPNGYHIHTVSSPTAFLECLTKEQYDLLIIDVMMPKMSGFRLTEIVRQTYSLTELPILLLTARSQATDAYAGFRAGANEYVTKPIDMLELKTRINSLLELKGSIEDRLRMEAAWLQAQIHPHFLFNTLNTIASLSTIDTDRMLRLIQEFGNYLQSSFNGKNISSCIPLEEELDLVRSYLYIQQERFGRRLQVKWHIDRHVQFRIPPLTLQPLVENAVIHGLQTKEDGGTIFIEIFKENSTAVIFIKDDGVGIPSAKLQHLSVASEQKDSIGLLNTHTRLQKMNGAGLLVCSEEGAGTTIQIRLPIPRKNNEDQQP</sequence>
<dbReference type="PRINTS" id="PR00344">
    <property type="entry name" value="BCTRLSENSOR"/>
</dbReference>
<accession>A0A285N5S7</accession>
<keyword evidence="7" id="KW-0547">Nucleotide-binding</keyword>
<evidence type="ECO:0000256" key="2">
    <source>
        <dbReference type="ARBA" id="ARBA00004236"/>
    </source>
</evidence>
<feature type="domain" description="Histidine kinase" evidence="14">
    <location>
        <begin position="417"/>
        <end position="633"/>
    </location>
</feature>
<dbReference type="InterPro" id="IPR010559">
    <property type="entry name" value="Sig_transdc_His_kin_internal"/>
</dbReference>
<evidence type="ECO:0000256" key="12">
    <source>
        <dbReference type="PROSITE-ProRule" id="PRU00169"/>
    </source>
</evidence>
<dbReference type="AlphaFoldDB" id="A0A285N5S7"/>
<dbReference type="SUPFAM" id="SSF52172">
    <property type="entry name" value="CheY-like"/>
    <property type="match status" value="1"/>
</dbReference>
<evidence type="ECO:0000256" key="5">
    <source>
        <dbReference type="ARBA" id="ARBA00022553"/>
    </source>
</evidence>
<feature type="modified residue" description="4-aspartylphosphate" evidence="12">
    <location>
        <position position="717"/>
    </location>
</feature>
<dbReference type="Pfam" id="PF00512">
    <property type="entry name" value="HisKA"/>
    <property type="match status" value="1"/>
</dbReference>
<evidence type="ECO:0000256" key="3">
    <source>
        <dbReference type="ARBA" id="ARBA00012438"/>
    </source>
</evidence>
<dbReference type="PANTHER" id="PTHR43047:SF72">
    <property type="entry name" value="OSMOSENSING HISTIDINE PROTEIN KINASE SLN1"/>
    <property type="match status" value="1"/>
</dbReference>
<keyword evidence="9" id="KW-0067">ATP-binding</keyword>
<feature type="domain" description="Response regulatory" evidence="15">
    <location>
        <begin position="668"/>
        <end position="784"/>
    </location>
</feature>
<dbReference type="Proteomes" id="UP000219356">
    <property type="component" value="Unassembled WGS sequence"/>
</dbReference>
<evidence type="ECO:0000256" key="7">
    <source>
        <dbReference type="ARBA" id="ARBA00022741"/>
    </source>
</evidence>
<feature type="transmembrane region" description="Helical" evidence="13">
    <location>
        <begin position="276"/>
        <end position="293"/>
    </location>
</feature>
<keyword evidence="11 13" id="KW-0472">Membrane</keyword>
<dbReference type="Pfam" id="PF02518">
    <property type="entry name" value="HATPase_c"/>
    <property type="match status" value="2"/>
</dbReference>
<feature type="domain" description="Histidine kinase" evidence="14">
    <location>
        <begin position="895"/>
        <end position="993"/>
    </location>
</feature>
<dbReference type="InterPro" id="IPR001789">
    <property type="entry name" value="Sig_transdc_resp-reg_receiver"/>
</dbReference>
<dbReference type="Gene3D" id="3.40.50.2300">
    <property type="match status" value="1"/>
</dbReference>
<dbReference type="InterPro" id="IPR003594">
    <property type="entry name" value="HATPase_dom"/>
</dbReference>
<organism evidence="16 17">
    <name type="scientific">Terribacillus aidingensis</name>
    <dbReference type="NCBI Taxonomy" id="586416"/>
    <lineage>
        <taxon>Bacteria</taxon>
        <taxon>Bacillati</taxon>
        <taxon>Bacillota</taxon>
        <taxon>Bacilli</taxon>
        <taxon>Bacillales</taxon>
        <taxon>Bacillaceae</taxon>
        <taxon>Terribacillus</taxon>
    </lineage>
</organism>
<evidence type="ECO:0000313" key="16">
    <source>
        <dbReference type="EMBL" id="SNZ04678.1"/>
    </source>
</evidence>
<dbReference type="SMART" id="SM00387">
    <property type="entry name" value="HATPase_c"/>
    <property type="match status" value="2"/>
</dbReference>
<dbReference type="PANTHER" id="PTHR43047">
    <property type="entry name" value="TWO-COMPONENT HISTIDINE PROTEIN KINASE"/>
    <property type="match status" value="1"/>
</dbReference>
<dbReference type="EC" id="2.7.13.3" evidence="3"/>
<dbReference type="Pfam" id="PF00072">
    <property type="entry name" value="Response_reg"/>
    <property type="match status" value="1"/>
</dbReference>
<dbReference type="RefSeq" id="WP_179636799.1">
    <property type="nucleotide sequence ID" value="NZ_OBEK01000001.1"/>
</dbReference>
<evidence type="ECO:0000313" key="17">
    <source>
        <dbReference type="Proteomes" id="UP000219356"/>
    </source>
</evidence>
<evidence type="ECO:0000256" key="6">
    <source>
        <dbReference type="ARBA" id="ARBA00022679"/>
    </source>
</evidence>
<dbReference type="FunFam" id="3.30.565.10:FF:000023">
    <property type="entry name" value="PAS domain-containing sensor histidine kinase"/>
    <property type="match status" value="1"/>
</dbReference>
<proteinExistence type="predicted"/>
<feature type="transmembrane region" description="Helical" evidence="13">
    <location>
        <begin position="249"/>
        <end position="269"/>
    </location>
</feature>
<comment type="catalytic activity">
    <reaction evidence="1">
        <text>ATP + protein L-histidine = ADP + protein N-phospho-L-histidine.</text>
        <dbReference type="EC" id="2.7.13.3"/>
    </reaction>
</comment>
<dbReference type="CDD" id="cd17574">
    <property type="entry name" value="REC_OmpR"/>
    <property type="match status" value="1"/>
</dbReference>
<dbReference type="PROSITE" id="PS50109">
    <property type="entry name" value="HIS_KIN"/>
    <property type="match status" value="2"/>
</dbReference>
<evidence type="ECO:0000259" key="15">
    <source>
        <dbReference type="PROSITE" id="PS50110"/>
    </source>
</evidence>
<keyword evidence="6" id="KW-0808">Transferase</keyword>
<feature type="transmembrane region" description="Helical" evidence="13">
    <location>
        <begin position="299"/>
        <end position="322"/>
    </location>
</feature>
<dbReference type="InterPro" id="IPR036890">
    <property type="entry name" value="HATPase_C_sf"/>
</dbReference>
<evidence type="ECO:0000256" key="1">
    <source>
        <dbReference type="ARBA" id="ARBA00000085"/>
    </source>
</evidence>
<name>A0A285N5S7_9BACI</name>
<dbReference type="CDD" id="cd16922">
    <property type="entry name" value="HATPase_EvgS-ArcB-TorS-like"/>
    <property type="match status" value="1"/>
</dbReference>
<dbReference type="SMART" id="SM00448">
    <property type="entry name" value="REC"/>
    <property type="match status" value="1"/>
</dbReference>
<protein>
    <recommendedName>
        <fullName evidence="3">histidine kinase</fullName>
        <ecNumber evidence="3">2.7.13.3</ecNumber>
    </recommendedName>
</protein>
<keyword evidence="17" id="KW-1185">Reference proteome</keyword>
<dbReference type="SUPFAM" id="SSF47384">
    <property type="entry name" value="Homodimeric domain of signal transducing histidine kinase"/>
    <property type="match status" value="1"/>
</dbReference>
<dbReference type="SUPFAM" id="SSF55874">
    <property type="entry name" value="ATPase domain of HSP90 chaperone/DNA topoisomerase II/histidine kinase"/>
    <property type="match status" value="2"/>
</dbReference>
<dbReference type="Gene3D" id="1.10.287.130">
    <property type="match status" value="1"/>
</dbReference>
<keyword evidence="5 12" id="KW-0597">Phosphoprotein</keyword>
<keyword evidence="10" id="KW-0902">Two-component regulatory system</keyword>
<dbReference type="Pfam" id="PF06580">
    <property type="entry name" value="His_kinase"/>
    <property type="match status" value="1"/>
</dbReference>
<feature type="transmembrane region" description="Helical" evidence="13">
    <location>
        <begin position="334"/>
        <end position="358"/>
    </location>
</feature>
<gene>
    <name evidence="16" type="ORF">SAMN05421503_0728</name>
</gene>
<feature type="transmembrane region" description="Helical" evidence="13">
    <location>
        <begin position="180"/>
        <end position="205"/>
    </location>
</feature>
<keyword evidence="13" id="KW-0812">Transmembrane</keyword>
<dbReference type="SMART" id="SM00388">
    <property type="entry name" value="HisKA"/>
    <property type="match status" value="1"/>
</dbReference>
<evidence type="ECO:0000259" key="14">
    <source>
        <dbReference type="PROSITE" id="PS50109"/>
    </source>
</evidence>
<dbReference type="CDD" id="cd00082">
    <property type="entry name" value="HisKA"/>
    <property type="match status" value="1"/>
</dbReference>
<dbReference type="GO" id="GO:0005886">
    <property type="term" value="C:plasma membrane"/>
    <property type="evidence" value="ECO:0007669"/>
    <property type="project" value="UniProtKB-SubCell"/>
</dbReference>
<evidence type="ECO:0000256" key="8">
    <source>
        <dbReference type="ARBA" id="ARBA00022777"/>
    </source>
</evidence>
<evidence type="ECO:0000256" key="9">
    <source>
        <dbReference type="ARBA" id="ARBA00022840"/>
    </source>
</evidence>
<dbReference type="EMBL" id="OBEK01000001">
    <property type="protein sequence ID" value="SNZ04678.1"/>
    <property type="molecule type" value="Genomic_DNA"/>
</dbReference>
<dbReference type="GO" id="GO:0000155">
    <property type="term" value="F:phosphorelay sensor kinase activity"/>
    <property type="evidence" value="ECO:0007669"/>
    <property type="project" value="InterPro"/>
</dbReference>
<dbReference type="GO" id="GO:0009927">
    <property type="term" value="F:histidine phosphotransfer kinase activity"/>
    <property type="evidence" value="ECO:0007669"/>
    <property type="project" value="TreeGrafter"/>
</dbReference>
<evidence type="ECO:0000256" key="13">
    <source>
        <dbReference type="SAM" id="Phobius"/>
    </source>
</evidence>
<dbReference type="GO" id="GO:0005524">
    <property type="term" value="F:ATP binding"/>
    <property type="evidence" value="ECO:0007669"/>
    <property type="project" value="UniProtKB-KW"/>
</dbReference>
<dbReference type="Gene3D" id="3.30.565.10">
    <property type="entry name" value="Histidine kinase-like ATPase, C-terminal domain"/>
    <property type="match status" value="2"/>
</dbReference>
<dbReference type="PROSITE" id="PS50110">
    <property type="entry name" value="RESPONSE_REGULATORY"/>
    <property type="match status" value="1"/>
</dbReference>
<reference evidence="17" key="1">
    <citation type="submission" date="2017-09" db="EMBL/GenBank/DDBJ databases">
        <authorList>
            <person name="Varghese N."/>
            <person name="Submissions S."/>
        </authorList>
    </citation>
    <scope>NUCLEOTIDE SEQUENCE [LARGE SCALE GENOMIC DNA]</scope>
    <source>
        <strain evidence="17">CGMCC 1.8913</strain>
    </source>
</reference>
<keyword evidence="13" id="KW-1133">Transmembrane helix</keyword>
<comment type="subcellular location">
    <subcellularLocation>
        <location evidence="2">Cell membrane</location>
    </subcellularLocation>
</comment>
<dbReference type="InterPro" id="IPR036097">
    <property type="entry name" value="HisK_dim/P_sf"/>
</dbReference>
<keyword evidence="4" id="KW-1003">Cell membrane</keyword>
<evidence type="ECO:0000256" key="11">
    <source>
        <dbReference type="ARBA" id="ARBA00023136"/>
    </source>
</evidence>
<evidence type="ECO:0000256" key="10">
    <source>
        <dbReference type="ARBA" id="ARBA00023012"/>
    </source>
</evidence>
<evidence type="ECO:0000256" key="4">
    <source>
        <dbReference type="ARBA" id="ARBA00022475"/>
    </source>
</evidence>
<dbReference type="InterPro" id="IPR011006">
    <property type="entry name" value="CheY-like_superfamily"/>
</dbReference>
<keyword evidence="8" id="KW-0418">Kinase</keyword>
<dbReference type="InterPro" id="IPR003661">
    <property type="entry name" value="HisK_dim/P_dom"/>
</dbReference>
<dbReference type="InterPro" id="IPR005467">
    <property type="entry name" value="His_kinase_dom"/>
</dbReference>
<feature type="transmembrane region" description="Helical" evidence="13">
    <location>
        <begin position="212"/>
        <end position="229"/>
    </location>
</feature>